<dbReference type="NCBIfam" id="NF040535">
    <property type="entry name" value="LiaF_C_term"/>
    <property type="match status" value="1"/>
</dbReference>
<dbReference type="Pfam" id="PF09922">
    <property type="entry name" value="LiaF-like_C"/>
    <property type="match status" value="1"/>
</dbReference>
<evidence type="ECO:0000313" key="4">
    <source>
        <dbReference type="EMBL" id="MUK90092.1"/>
    </source>
</evidence>
<gene>
    <name evidence="4" type="ORF">GMD78_17100</name>
</gene>
<accession>A0A6N8FKB2</accession>
<dbReference type="AlphaFoldDB" id="A0A6N8FKB2"/>
<feature type="transmembrane region" description="Helical" evidence="1">
    <location>
        <begin position="80"/>
        <end position="103"/>
    </location>
</feature>
<dbReference type="InterPro" id="IPR054331">
    <property type="entry name" value="LiaF_TM"/>
</dbReference>
<evidence type="ECO:0000256" key="1">
    <source>
        <dbReference type="SAM" id="Phobius"/>
    </source>
</evidence>
<keyword evidence="1" id="KW-0812">Transmembrane</keyword>
<dbReference type="RefSeq" id="WP_155670565.1">
    <property type="nucleotide sequence ID" value="NZ_WOCA01000017.1"/>
</dbReference>
<reference evidence="4 5" key="1">
    <citation type="submission" date="2019-11" db="EMBL/GenBank/DDBJ databases">
        <authorList>
            <person name="Li X."/>
        </authorList>
    </citation>
    <scope>NUCLEOTIDE SEQUENCE [LARGE SCALE GENOMIC DNA]</scope>
    <source>
        <strain evidence="4 5">L9</strain>
    </source>
</reference>
<evidence type="ECO:0008006" key="6">
    <source>
        <dbReference type="Google" id="ProtNLM"/>
    </source>
</evidence>
<dbReference type="InterPro" id="IPR016975">
    <property type="entry name" value="Cell_wall_LiaF"/>
</dbReference>
<feature type="transmembrane region" description="Helical" evidence="1">
    <location>
        <begin position="56"/>
        <end position="74"/>
    </location>
</feature>
<comment type="caution">
    <text evidence="4">The sequence shown here is derived from an EMBL/GenBank/DDBJ whole genome shotgun (WGS) entry which is preliminary data.</text>
</comment>
<name>A0A6N8FKB2_9BACI</name>
<dbReference type="GO" id="GO:0016020">
    <property type="term" value="C:membrane"/>
    <property type="evidence" value="ECO:0007669"/>
    <property type="project" value="InterPro"/>
</dbReference>
<dbReference type="Pfam" id="PF22570">
    <property type="entry name" value="LiaF-TM"/>
    <property type="match status" value="1"/>
</dbReference>
<feature type="domain" description="LiaF transmembrane" evidence="3">
    <location>
        <begin position="5"/>
        <end position="108"/>
    </location>
</feature>
<keyword evidence="5" id="KW-1185">Reference proteome</keyword>
<dbReference type="Proteomes" id="UP000469125">
    <property type="component" value="Unassembled WGS sequence"/>
</dbReference>
<feature type="transmembrane region" description="Helical" evidence="1">
    <location>
        <begin position="31"/>
        <end position="49"/>
    </location>
</feature>
<proteinExistence type="predicted"/>
<organism evidence="4 5">
    <name type="scientific">Ornithinibacillus caprae</name>
    <dbReference type="NCBI Taxonomy" id="2678566"/>
    <lineage>
        <taxon>Bacteria</taxon>
        <taxon>Bacillati</taxon>
        <taxon>Bacillota</taxon>
        <taxon>Bacilli</taxon>
        <taxon>Bacillales</taxon>
        <taxon>Bacillaceae</taxon>
        <taxon>Ornithinibacillus</taxon>
    </lineage>
</organism>
<dbReference type="InterPro" id="IPR047793">
    <property type="entry name" value="LiaF_C"/>
</dbReference>
<keyword evidence="1" id="KW-0472">Membrane</keyword>
<evidence type="ECO:0000313" key="5">
    <source>
        <dbReference type="Proteomes" id="UP000469125"/>
    </source>
</evidence>
<feature type="domain" description="Cell wall-active antibiotics response LiaF-like C-terminal" evidence="2">
    <location>
        <begin position="134"/>
        <end position="245"/>
    </location>
</feature>
<evidence type="ECO:0000259" key="3">
    <source>
        <dbReference type="Pfam" id="PF22570"/>
    </source>
</evidence>
<feature type="transmembrane region" description="Helical" evidence="1">
    <location>
        <begin position="7"/>
        <end position="25"/>
    </location>
</feature>
<keyword evidence="1" id="KW-1133">Transmembrane helix</keyword>
<dbReference type="PIRSF" id="PIRSF031509">
    <property type="entry name" value="Cell_wall_LiaF/YvqF"/>
    <property type="match status" value="1"/>
</dbReference>
<evidence type="ECO:0000259" key="2">
    <source>
        <dbReference type="Pfam" id="PF09922"/>
    </source>
</evidence>
<sequence length="248" mass="28189">MRYIIATVLIVLGGILVLENIGVASLNMGNAWFYIYPTILVVLGIKWMIDRFRHKGGSWIFGSFFLIFGSLLLLDRFEVITFVFKDVVKLWPLLIVYFGFMFIGKSWRPKVIISTDDGWKTTQKSTHNSSFFSVGNHEYNQPNWKVEPMNLSNLAGDFYLDFSKAYIPESEIPITISALAGDVHLLIPENIDFRISASVKAGEIDVVGQTVDGINRSLQFETENYWSATRKLDLNLKLKAGSIRVDYV</sequence>
<dbReference type="EMBL" id="WOCA01000017">
    <property type="protein sequence ID" value="MUK90092.1"/>
    <property type="molecule type" value="Genomic_DNA"/>
</dbReference>
<protein>
    <recommendedName>
        <fullName evidence="6">Lia operon protein LiaF</fullName>
    </recommendedName>
</protein>
<dbReference type="InterPro" id="IPR024425">
    <property type="entry name" value="LiaF-like_C"/>
</dbReference>